<dbReference type="VEuPathDB" id="FungiDB:TAPDE_003378"/>
<dbReference type="InterPro" id="IPR001683">
    <property type="entry name" value="PX_dom"/>
</dbReference>
<dbReference type="PROSITE" id="PS50195">
    <property type="entry name" value="PX"/>
    <property type="match status" value="1"/>
</dbReference>
<dbReference type="eggNOG" id="ENOG502RXJQ">
    <property type="taxonomic scope" value="Eukaryota"/>
</dbReference>
<dbReference type="FunFam" id="1.20.5.110:FF:000058">
    <property type="entry name" value="VAM7p Vacuolar SNARE protein"/>
    <property type="match status" value="1"/>
</dbReference>
<dbReference type="GO" id="GO:0097576">
    <property type="term" value="P:vacuole fusion"/>
    <property type="evidence" value="ECO:0007669"/>
    <property type="project" value="UniProtKB-ARBA"/>
</dbReference>
<gene>
    <name evidence="8" type="ORF">TAPDE_003378</name>
</gene>
<evidence type="ECO:0000256" key="2">
    <source>
        <dbReference type="ARBA" id="ARBA00022554"/>
    </source>
</evidence>
<dbReference type="PANTHER" id="PTHR22775:SF3">
    <property type="entry name" value="SORTING NEXIN-13"/>
    <property type="match status" value="1"/>
</dbReference>
<keyword evidence="9" id="KW-1185">Reference proteome</keyword>
<dbReference type="GO" id="GO:0000329">
    <property type="term" value="C:fungal-type vacuole membrane"/>
    <property type="evidence" value="ECO:0007669"/>
    <property type="project" value="UniProtKB-ARBA"/>
</dbReference>
<dbReference type="SUPFAM" id="SSF58038">
    <property type="entry name" value="SNARE fusion complex"/>
    <property type="match status" value="1"/>
</dbReference>
<dbReference type="OrthoDB" id="428895at2759"/>
<dbReference type="GO" id="GO:0035091">
    <property type="term" value="F:phosphatidylinositol binding"/>
    <property type="evidence" value="ECO:0007669"/>
    <property type="project" value="InterPro"/>
</dbReference>
<evidence type="ECO:0000313" key="8">
    <source>
        <dbReference type="EMBL" id="CCG83212.1"/>
    </source>
</evidence>
<keyword evidence="3" id="KW-0175">Coiled coil</keyword>
<accession>R4XIM1</accession>
<dbReference type="STRING" id="1097556.R4XIM1"/>
<dbReference type="AlphaFoldDB" id="R4XIM1"/>
<dbReference type="Gene3D" id="1.20.5.110">
    <property type="match status" value="1"/>
</dbReference>
<feature type="compositionally biased region" description="Polar residues" evidence="5">
    <location>
        <begin position="204"/>
        <end position="221"/>
    </location>
</feature>
<evidence type="ECO:0000256" key="4">
    <source>
        <dbReference type="ARBA" id="ARBA00054927"/>
    </source>
</evidence>
<feature type="domain" description="T-SNARE coiled-coil homology" evidence="6">
    <location>
        <begin position="256"/>
        <end position="318"/>
    </location>
</feature>
<comment type="caution">
    <text evidence="8">The sequence shown here is derived from an EMBL/GenBank/DDBJ whole genome shotgun (WGS) entry which is preliminary data.</text>
</comment>
<protein>
    <recommendedName>
        <fullName evidence="10">SNARE complex subunit</fullName>
    </recommendedName>
</protein>
<dbReference type="Pfam" id="PF00787">
    <property type="entry name" value="PX"/>
    <property type="match status" value="1"/>
</dbReference>
<dbReference type="EMBL" id="CAHR02000130">
    <property type="protein sequence ID" value="CCG83212.1"/>
    <property type="molecule type" value="Genomic_DNA"/>
</dbReference>
<dbReference type="Proteomes" id="UP000013776">
    <property type="component" value="Unassembled WGS sequence"/>
</dbReference>
<name>R4XIM1_TAPDE</name>
<evidence type="ECO:0000256" key="3">
    <source>
        <dbReference type="ARBA" id="ARBA00023054"/>
    </source>
</evidence>
<dbReference type="InterPro" id="IPR000727">
    <property type="entry name" value="T_SNARE_dom"/>
</dbReference>
<evidence type="ECO:0008006" key="10">
    <source>
        <dbReference type="Google" id="ProtNLM"/>
    </source>
</evidence>
<evidence type="ECO:0000256" key="5">
    <source>
        <dbReference type="SAM" id="MobiDB-lite"/>
    </source>
</evidence>
<comment type="subcellular location">
    <subcellularLocation>
        <location evidence="1">Vacuole</location>
    </subcellularLocation>
</comment>
<dbReference type="InterPro" id="IPR036871">
    <property type="entry name" value="PX_dom_sf"/>
</dbReference>
<evidence type="ECO:0000313" key="9">
    <source>
        <dbReference type="Proteomes" id="UP000013776"/>
    </source>
</evidence>
<proteinExistence type="predicted"/>
<evidence type="ECO:0000259" key="7">
    <source>
        <dbReference type="PROSITE" id="PS50195"/>
    </source>
</evidence>
<sequence length="322" mass="36092">MSAISSITIPSTLSLSLPKPHITYQIHVSIAGSLQSYQVSRRYSDFIDFHRQIVETTGLHPPKTLPAKTYLRSPDIEARRIGLEDYLQAILDDKSLRASAVLKQFLEVPLPRQTRQNRDFYELVQDVRADLQLARRHLQSHNAESYVQIKKALNSAEKTFAEIATLEKLVDVSEAETRRRRDVCDELHRESLSLMTLAQNYRHSAQGLHSQQTSTHSSEGSSPFAPKSSAGRRLGPAQETASTLSKTNEELLEGQTQIIQQQDDLLSSLLPILQRQKELGNIIGQELDEQNGMLDELGDSMDALDAKLKKGGKQITKITGKK</sequence>
<dbReference type="SMART" id="SM00397">
    <property type="entry name" value="t_SNARE"/>
    <property type="match status" value="1"/>
</dbReference>
<dbReference type="PROSITE" id="PS50192">
    <property type="entry name" value="T_SNARE"/>
    <property type="match status" value="1"/>
</dbReference>
<dbReference type="GO" id="GO:0007034">
    <property type="term" value="P:vacuolar transport"/>
    <property type="evidence" value="ECO:0007669"/>
    <property type="project" value="UniProtKB-ARBA"/>
</dbReference>
<organism evidence="8 9">
    <name type="scientific">Taphrina deformans (strain PYCC 5710 / ATCC 11124 / CBS 356.35 / IMI 108563 / JCM 9778 / NBRC 8474)</name>
    <name type="common">Peach leaf curl fungus</name>
    <name type="synonym">Lalaria deformans</name>
    <dbReference type="NCBI Taxonomy" id="1097556"/>
    <lineage>
        <taxon>Eukaryota</taxon>
        <taxon>Fungi</taxon>
        <taxon>Dikarya</taxon>
        <taxon>Ascomycota</taxon>
        <taxon>Taphrinomycotina</taxon>
        <taxon>Taphrinomycetes</taxon>
        <taxon>Taphrinales</taxon>
        <taxon>Taphrinaceae</taxon>
        <taxon>Taphrina</taxon>
    </lineage>
</organism>
<feature type="region of interest" description="Disordered" evidence="5">
    <location>
        <begin position="204"/>
        <end position="244"/>
    </location>
</feature>
<evidence type="ECO:0000259" key="6">
    <source>
        <dbReference type="PROSITE" id="PS50192"/>
    </source>
</evidence>
<dbReference type="PANTHER" id="PTHR22775">
    <property type="entry name" value="SORTING NEXIN"/>
    <property type="match status" value="1"/>
</dbReference>
<dbReference type="CDD" id="cd15858">
    <property type="entry name" value="SNARE_VAM7"/>
    <property type="match status" value="1"/>
</dbReference>
<dbReference type="SMART" id="SM00312">
    <property type="entry name" value="PX"/>
    <property type="match status" value="1"/>
</dbReference>
<dbReference type="SUPFAM" id="SSF64268">
    <property type="entry name" value="PX domain"/>
    <property type="match status" value="1"/>
</dbReference>
<evidence type="ECO:0000256" key="1">
    <source>
        <dbReference type="ARBA" id="ARBA00004116"/>
    </source>
</evidence>
<feature type="domain" description="PX" evidence="7">
    <location>
        <begin position="2"/>
        <end position="112"/>
    </location>
</feature>
<comment type="function">
    <text evidence="4">Essential for proper morphogenesis of the vacuole. May exist as structural reinforcement on the surface of the vacuolar membrane and be required for maintenance against rupture by osmotic pressure.</text>
</comment>
<keyword evidence="2" id="KW-0926">Vacuole</keyword>
<reference evidence="8 9" key="1">
    <citation type="journal article" date="2013" name="MBio">
        <title>Genome sequencing of the plant pathogen Taphrina deformans, the causal agent of peach leaf curl.</title>
        <authorList>
            <person name="Cisse O.H."/>
            <person name="Almeida J.M.G.C.F."/>
            <person name="Fonseca A."/>
            <person name="Kumar A.A."/>
            <person name="Salojaervi J."/>
            <person name="Overmyer K."/>
            <person name="Hauser P.M."/>
            <person name="Pagni M."/>
        </authorList>
    </citation>
    <scope>NUCLEOTIDE SEQUENCE [LARGE SCALE GENOMIC DNA]</scope>
    <source>
        <strain evidence="9">PYCC 5710 / ATCC 11124 / CBS 356.35 / IMI 108563 / JCM 9778 / NBRC 8474</strain>
    </source>
</reference>
<dbReference type="GO" id="GO:0016192">
    <property type="term" value="P:vesicle-mediated transport"/>
    <property type="evidence" value="ECO:0007669"/>
    <property type="project" value="UniProtKB-ARBA"/>
</dbReference>
<dbReference type="Gene3D" id="3.30.1520.10">
    <property type="entry name" value="Phox-like domain"/>
    <property type="match status" value="1"/>
</dbReference>